<keyword evidence="1" id="KW-0812">Transmembrane</keyword>
<evidence type="ECO:0000313" key="3">
    <source>
        <dbReference type="Proteomes" id="UP000006176"/>
    </source>
</evidence>
<evidence type="ECO:0000313" key="2">
    <source>
        <dbReference type="EMBL" id="AFL67521.1"/>
    </source>
</evidence>
<dbReference type="EMBL" id="CP003333">
    <property type="protein sequence ID" value="AFL67521.1"/>
    <property type="molecule type" value="Genomic_DNA"/>
</dbReference>
<dbReference type="eggNOG" id="ENOG5031ASY">
    <property type="taxonomic scope" value="Bacteria"/>
</dbReference>
<feature type="transmembrane region" description="Helical" evidence="1">
    <location>
        <begin position="49"/>
        <end position="68"/>
    </location>
</feature>
<name>I3XU97_SULBS</name>
<dbReference type="HOGENOM" id="CLU_129343_0_0_7"/>
<keyword evidence="3" id="KW-1185">Reference proteome</keyword>
<dbReference type="STRING" id="760154.Sulba_0194"/>
<dbReference type="KEGG" id="sba:Sulba_0194"/>
<sequence>MNIDAFKLSLITYFQNLAFYDYLAYAWLLITFLILIFLATLLAKKSSSLSLIIIIFALLLLCITPFFIHKKLNETLRKTHTEITSIQKLNFSSSFILETTIYNQSTNTFNVCFLSTSVFKANEATGFKAYLLSLKPLASQSMILRETIPKGESLHYQIVFDDFHYTGDFNATLRAECY</sequence>
<organism evidence="2 3">
    <name type="scientific">Sulfurospirillum barnesii (strain ATCC 700032 / DSM 10660 / SES-3)</name>
    <dbReference type="NCBI Taxonomy" id="760154"/>
    <lineage>
        <taxon>Bacteria</taxon>
        <taxon>Pseudomonadati</taxon>
        <taxon>Campylobacterota</taxon>
        <taxon>Epsilonproteobacteria</taxon>
        <taxon>Campylobacterales</taxon>
        <taxon>Sulfurospirillaceae</taxon>
        <taxon>Sulfurospirillum</taxon>
    </lineage>
</organism>
<dbReference type="AlphaFoldDB" id="I3XU97"/>
<protein>
    <recommendedName>
        <fullName evidence="4">DUF2393 domain-containing protein</fullName>
    </recommendedName>
</protein>
<reference evidence="2 3" key="1">
    <citation type="submission" date="2012-06" db="EMBL/GenBank/DDBJ databases">
        <title>Complete sequence of Sulfurospirillum barnesii SES-3.</title>
        <authorList>
            <consortium name="US DOE Joint Genome Institute"/>
            <person name="Lucas S."/>
            <person name="Han J."/>
            <person name="Lapidus A."/>
            <person name="Cheng J.-F."/>
            <person name="Goodwin L."/>
            <person name="Pitluck S."/>
            <person name="Peters L."/>
            <person name="Ovchinnikova G."/>
            <person name="Lu M."/>
            <person name="Detter J.C."/>
            <person name="Han C."/>
            <person name="Tapia R."/>
            <person name="Land M."/>
            <person name="Hauser L."/>
            <person name="Kyrpides N."/>
            <person name="Ivanova N."/>
            <person name="Pagani I."/>
            <person name="Stolz J."/>
            <person name="Arkin A."/>
            <person name="Dehal P."/>
            <person name="Oremland R."/>
            <person name="Saltikov C."/>
            <person name="Basu P."/>
            <person name="Hollibaugh J."/>
            <person name="Newman D."/>
            <person name="Stolyar S."/>
            <person name="Hazen T."/>
            <person name="Woyke T."/>
        </authorList>
    </citation>
    <scope>NUCLEOTIDE SEQUENCE [LARGE SCALE GENOMIC DNA]</scope>
    <source>
        <strain evidence="3">ATCC 700032 / DSM 10660 / SES-3</strain>
    </source>
</reference>
<dbReference type="OrthoDB" id="5339455at2"/>
<keyword evidence="1" id="KW-0472">Membrane</keyword>
<feature type="transmembrane region" description="Helical" evidence="1">
    <location>
        <begin position="22"/>
        <end position="42"/>
    </location>
</feature>
<proteinExistence type="predicted"/>
<evidence type="ECO:0000256" key="1">
    <source>
        <dbReference type="SAM" id="Phobius"/>
    </source>
</evidence>
<evidence type="ECO:0008006" key="4">
    <source>
        <dbReference type="Google" id="ProtNLM"/>
    </source>
</evidence>
<dbReference type="InterPro" id="IPR013417">
    <property type="entry name" value="CHP02588"/>
</dbReference>
<dbReference type="Pfam" id="PF09624">
    <property type="entry name" value="DUF2393"/>
    <property type="match status" value="1"/>
</dbReference>
<accession>I3XU97</accession>
<dbReference type="Proteomes" id="UP000006176">
    <property type="component" value="Chromosome"/>
</dbReference>
<dbReference type="PATRIC" id="fig|760154.4.peg.191"/>
<keyword evidence="1" id="KW-1133">Transmembrane helix</keyword>
<gene>
    <name evidence="2" type="ordered locus">Sulba_0194</name>
</gene>